<dbReference type="InterPro" id="IPR052709">
    <property type="entry name" value="Transposase-MT_Hybrid"/>
</dbReference>
<reference evidence="1" key="1">
    <citation type="submission" date="2014-05" db="EMBL/GenBank/DDBJ databases">
        <authorList>
            <person name="Chronopoulou M."/>
        </authorList>
    </citation>
    <scope>NUCLEOTIDE SEQUENCE</scope>
    <source>
        <tissue evidence="1">Whole organism</tissue>
    </source>
</reference>
<dbReference type="Gene3D" id="3.30.420.10">
    <property type="entry name" value="Ribonuclease H-like superfamily/Ribonuclease H"/>
    <property type="match status" value="1"/>
</dbReference>
<evidence type="ECO:0000313" key="1">
    <source>
        <dbReference type="EMBL" id="CDW40376.1"/>
    </source>
</evidence>
<dbReference type="AlphaFoldDB" id="A0A0K2URM5"/>
<dbReference type="GO" id="GO:0003676">
    <property type="term" value="F:nucleic acid binding"/>
    <property type="evidence" value="ECO:0007669"/>
    <property type="project" value="InterPro"/>
</dbReference>
<sequence>MRKSVKDGKTELWKNNSWILHDDNAPSHRTTIVSEFIAKDAINTIDHPPYSPDLAPCNFFCFPNLNCHSVF</sequence>
<dbReference type="PANTHER" id="PTHR46060:SF1">
    <property type="entry name" value="MARINER MOS1 TRANSPOSASE-LIKE PROTEIN"/>
    <property type="match status" value="1"/>
</dbReference>
<accession>A0A0K2URM5</accession>
<organism evidence="1">
    <name type="scientific">Lepeophtheirus salmonis</name>
    <name type="common">Salmon louse</name>
    <name type="synonym">Caligus salmonis</name>
    <dbReference type="NCBI Taxonomy" id="72036"/>
    <lineage>
        <taxon>Eukaryota</taxon>
        <taxon>Metazoa</taxon>
        <taxon>Ecdysozoa</taxon>
        <taxon>Arthropoda</taxon>
        <taxon>Crustacea</taxon>
        <taxon>Multicrustacea</taxon>
        <taxon>Hexanauplia</taxon>
        <taxon>Copepoda</taxon>
        <taxon>Siphonostomatoida</taxon>
        <taxon>Caligidae</taxon>
        <taxon>Lepeophtheirus</taxon>
    </lineage>
</organism>
<dbReference type="InterPro" id="IPR036397">
    <property type="entry name" value="RNaseH_sf"/>
</dbReference>
<protein>
    <submittedName>
        <fullName evidence="1">Putative LOC101236796 [Hydra vulgaris]</fullName>
    </submittedName>
</protein>
<dbReference type="PANTHER" id="PTHR46060">
    <property type="entry name" value="MARINER MOS1 TRANSPOSASE-LIKE PROTEIN"/>
    <property type="match status" value="1"/>
</dbReference>
<name>A0A0K2URM5_LEPSM</name>
<proteinExistence type="predicted"/>
<dbReference type="EMBL" id="HACA01023015">
    <property type="protein sequence ID" value="CDW40376.1"/>
    <property type="molecule type" value="Transcribed_RNA"/>
</dbReference>